<evidence type="ECO:0000313" key="2">
    <source>
        <dbReference type="EMBL" id="QJA47783.1"/>
    </source>
</evidence>
<evidence type="ECO:0000256" key="1">
    <source>
        <dbReference type="SAM" id="MobiDB-lite"/>
    </source>
</evidence>
<sequence>MGGEGGIEVKRDIEDIGDIAKVFIVDNEQVEVREYGGTGEHGVDGGAGRKKQGMVRRADNGEGKEDRHADKERDDVVSELEERHSGIEGDVEGVGAGGVHEIAKIFPA</sequence>
<reference evidence="2" key="1">
    <citation type="submission" date="2020-03" db="EMBL/GenBank/DDBJ databases">
        <title>The deep terrestrial virosphere.</title>
        <authorList>
            <person name="Holmfeldt K."/>
            <person name="Nilsson E."/>
            <person name="Simone D."/>
            <person name="Lopez-Fernandez M."/>
            <person name="Wu X."/>
            <person name="de Brujin I."/>
            <person name="Lundin D."/>
            <person name="Andersson A."/>
            <person name="Bertilsson S."/>
            <person name="Dopson M."/>
        </authorList>
    </citation>
    <scope>NUCLEOTIDE SEQUENCE</scope>
    <source>
        <strain evidence="2">TM448A00735</strain>
    </source>
</reference>
<feature type="compositionally biased region" description="Gly residues" evidence="1">
    <location>
        <begin position="36"/>
        <end position="46"/>
    </location>
</feature>
<name>A0A6H1ZIN7_9ZZZZ</name>
<protein>
    <submittedName>
        <fullName evidence="2">Uncharacterized protein</fullName>
    </submittedName>
</protein>
<feature type="compositionally biased region" description="Basic and acidic residues" evidence="1">
    <location>
        <begin position="56"/>
        <end position="87"/>
    </location>
</feature>
<organism evidence="2">
    <name type="scientific">viral metagenome</name>
    <dbReference type="NCBI Taxonomy" id="1070528"/>
    <lineage>
        <taxon>unclassified sequences</taxon>
        <taxon>metagenomes</taxon>
        <taxon>organismal metagenomes</taxon>
    </lineage>
</organism>
<gene>
    <name evidence="2" type="ORF">TM448A00735_0001</name>
</gene>
<feature type="region of interest" description="Disordered" evidence="1">
    <location>
        <begin position="35"/>
        <end position="94"/>
    </location>
</feature>
<accession>A0A6H1ZIN7</accession>
<dbReference type="AlphaFoldDB" id="A0A6H1ZIN7"/>
<dbReference type="EMBL" id="MT144057">
    <property type="protein sequence ID" value="QJA47783.1"/>
    <property type="molecule type" value="Genomic_DNA"/>
</dbReference>
<proteinExistence type="predicted"/>